<feature type="domain" description="PABC" evidence="9">
    <location>
        <begin position="151"/>
        <end position="228"/>
    </location>
</feature>
<dbReference type="FunFam" id="1.10.1900.10:FF:000003">
    <property type="entry name" value="Polyadenylate-binding protein"/>
    <property type="match status" value="1"/>
</dbReference>
<keyword evidence="5" id="KW-0677">Repeat</keyword>
<evidence type="ECO:0000313" key="10">
    <source>
        <dbReference type="EMBL" id="KAI0498305.1"/>
    </source>
</evidence>
<keyword evidence="4" id="KW-0963">Cytoplasm</keyword>
<organism evidence="10 11">
    <name type="scientific">Dendrobium nobile</name>
    <name type="common">Orchid</name>
    <dbReference type="NCBI Taxonomy" id="94219"/>
    <lineage>
        <taxon>Eukaryota</taxon>
        <taxon>Viridiplantae</taxon>
        <taxon>Streptophyta</taxon>
        <taxon>Embryophyta</taxon>
        <taxon>Tracheophyta</taxon>
        <taxon>Spermatophyta</taxon>
        <taxon>Magnoliopsida</taxon>
        <taxon>Liliopsida</taxon>
        <taxon>Asparagales</taxon>
        <taxon>Orchidaceae</taxon>
        <taxon>Epidendroideae</taxon>
        <taxon>Malaxideae</taxon>
        <taxon>Dendrobiinae</taxon>
        <taxon>Dendrobium</taxon>
    </lineage>
</organism>
<comment type="similarity">
    <text evidence="3">Belongs to the polyadenylate-binding protein type-1 family.</text>
</comment>
<evidence type="ECO:0000256" key="1">
    <source>
        <dbReference type="ARBA" id="ARBA00004123"/>
    </source>
</evidence>
<dbReference type="PROSITE" id="PS51309">
    <property type="entry name" value="PABC"/>
    <property type="match status" value="1"/>
</dbReference>
<dbReference type="GO" id="GO:0090263">
    <property type="term" value="P:positive regulation of canonical Wnt signaling pathway"/>
    <property type="evidence" value="ECO:0007669"/>
    <property type="project" value="TreeGrafter"/>
</dbReference>
<evidence type="ECO:0000256" key="7">
    <source>
        <dbReference type="ARBA" id="ARBA00023242"/>
    </source>
</evidence>
<dbReference type="GO" id="GO:0005634">
    <property type="term" value="C:nucleus"/>
    <property type="evidence" value="ECO:0007669"/>
    <property type="project" value="UniProtKB-SubCell"/>
</dbReference>
<evidence type="ECO:0000256" key="5">
    <source>
        <dbReference type="ARBA" id="ARBA00022737"/>
    </source>
</evidence>
<dbReference type="SMR" id="A0A8T3AW33"/>
<comment type="subcellular location">
    <subcellularLocation>
        <location evidence="2">Cytoplasm</location>
    </subcellularLocation>
    <subcellularLocation>
        <location evidence="1">Nucleus</location>
    </subcellularLocation>
</comment>
<evidence type="ECO:0000256" key="4">
    <source>
        <dbReference type="ARBA" id="ARBA00022490"/>
    </source>
</evidence>
<dbReference type="Proteomes" id="UP000829196">
    <property type="component" value="Unassembled WGS sequence"/>
</dbReference>
<dbReference type="AlphaFoldDB" id="A0A8T3AW33"/>
<evidence type="ECO:0000313" key="11">
    <source>
        <dbReference type="Proteomes" id="UP000829196"/>
    </source>
</evidence>
<dbReference type="InterPro" id="IPR002004">
    <property type="entry name" value="PABP_HYD_C"/>
</dbReference>
<dbReference type="SMART" id="SM00517">
    <property type="entry name" value="PolyA"/>
    <property type="match status" value="1"/>
</dbReference>
<dbReference type="Pfam" id="PF00658">
    <property type="entry name" value="MLLE"/>
    <property type="match status" value="1"/>
</dbReference>
<proteinExistence type="inferred from homology"/>
<dbReference type="InterPro" id="IPR036053">
    <property type="entry name" value="PABP-dom"/>
</dbReference>
<dbReference type="GO" id="GO:0003723">
    <property type="term" value="F:RNA binding"/>
    <property type="evidence" value="ECO:0007669"/>
    <property type="project" value="InterPro"/>
</dbReference>
<keyword evidence="6" id="KW-0810">Translation regulation</keyword>
<feature type="region of interest" description="Disordered" evidence="8">
    <location>
        <begin position="70"/>
        <end position="94"/>
    </location>
</feature>
<name>A0A8T3AW33_DENNO</name>
<dbReference type="PANTHER" id="PTHR46276:SF1">
    <property type="entry name" value="E3 UBIQUITIN-PROTEIN LIGASE UBR5"/>
    <property type="match status" value="1"/>
</dbReference>
<dbReference type="EMBL" id="JAGYWB010000015">
    <property type="protein sequence ID" value="KAI0498305.1"/>
    <property type="molecule type" value="Genomic_DNA"/>
</dbReference>
<dbReference type="GO" id="GO:0006417">
    <property type="term" value="P:regulation of translation"/>
    <property type="evidence" value="ECO:0007669"/>
    <property type="project" value="UniProtKB-KW"/>
</dbReference>
<gene>
    <name evidence="10" type="ORF">KFK09_021546</name>
</gene>
<evidence type="ECO:0000259" key="9">
    <source>
        <dbReference type="PROSITE" id="PS51309"/>
    </source>
</evidence>
<dbReference type="PANTHER" id="PTHR46276">
    <property type="entry name" value="E3 UBIQUITIN-PROTEIN LIGASE UBR5"/>
    <property type="match status" value="1"/>
</dbReference>
<feature type="region of interest" description="Disordered" evidence="8">
    <location>
        <begin position="228"/>
        <end position="251"/>
    </location>
</feature>
<accession>A0A8T3AW33</accession>
<dbReference type="OrthoDB" id="19742at2759"/>
<sequence>MRPVPVPPIVTPRVPIYPTGAPGIGHQLFYGQPPPTLIPPQPGFSYQQQLVPGMRPGGAPIPNFFVPLVQPGQQTQRPGGRRAGAGPMQQSQQPMPLLQQQMLPRGRLYRYPSGRSMPDVPMPGVPGGMLSVPYDMGGMSIRDSTLSQPIPIGTLASALANAGPEQQRTMLGENLYPLVEQLERDHAAKVTGMLLEMDQTEVLHLLESPDALKAKVAEAMEVLRNVAQQQQPGNVPSDQLAALSLNDGFGP</sequence>
<dbReference type="SUPFAM" id="SSF63570">
    <property type="entry name" value="PABC (PABP) domain"/>
    <property type="match status" value="1"/>
</dbReference>
<evidence type="ECO:0000256" key="2">
    <source>
        <dbReference type="ARBA" id="ARBA00004496"/>
    </source>
</evidence>
<feature type="compositionally biased region" description="Polar residues" evidence="8">
    <location>
        <begin position="228"/>
        <end position="237"/>
    </location>
</feature>
<dbReference type="GO" id="GO:0005737">
    <property type="term" value="C:cytoplasm"/>
    <property type="evidence" value="ECO:0007669"/>
    <property type="project" value="UniProtKB-SubCell"/>
</dbReference>
<evidence type="ECO:0000256" key="3">
    <source>
        <dbReference type="ARBA" id="ARBA00008557"/>
    </source>
</evidence>
<dbReference type="GO" id="GO:0034450">
    <property type="term" value="F:ubiquitin-ubiquitin ligase activity"/>
    <property type="evidence" value="ECO:0007669"/>
    <property type="project" value="TreeGrafter"/>
</dbReference>
<protein>
    <recommendedName>
        <fullName evidence="9">PABC domain-containing protein</fullName>
    </recommendedName>
</protein>
<evidence type="ECO:0000256" key="8">
    <source>
        <dbReference type="SAM" id="MobiDB-lite"/>
    </source>
</evidence>
<evidence type="ECO:0000256" key="6">
    <source>
        <dbReference type="ARBA" id="ARBA00022845"/>
    </source>
</evidence>
<keyword evidence="7" id="KW-0539">Nucleus</keyword>
<keyword evidence="11" id="KW-1185">Reference proteome</keyword>
<dbReference type="GO" id="GO:0000209">
    <property type="term" value="P:protein polyubiquitination"/>
    <property type="evidence" value="ECO:0007669"/>
    <property type="project" value="TreeGrafter"/>
</dbReference>
<dbReference type="Gene3D" id="1.10.1900.10">
    <property type="entry name" value="c-terminal domain of poly(a) binding protein"/>
    <property type="match status" value="1"/>
</dbReference>
<reference evidence="10" key="1">
    <citation type="journal article" date="2022" name="Front. Genet.">
        <title>Chromosome-Scale Assembly of the Dendrobium nobile Genome Provides Insights Into the Molecular Mechanism of the Biosynthesis of the Medicinal Active Ingredient of Dendrobium.</title>
        <authorList>
            <person name="Xu Q."/>
            <person name="Niu S.-C."/>
            <person name="Li K.-L."/>
            <person name="Zheng P.-J."/>
            <person name="Zhang X.-J."/>
            <person name="Jia Y."/>
            <person name="Liu Y."/>
            <person name="Niu Y.-X."/>
            <person name="Yu L.-H."/>
            <person name="Chen D.-F."/>
            <person name="Zhang G.-Q."/>
        </authorList>
    </citation>
    <scope>NUCLEOTIDE SEQUENCE</scope>
    <source>
        <tissue evidence="10">Leaf</tissue>
    </source>
</reference>
<comment type="caution">
    <text evidence="10">The sequence shown here is derived from an EMBL/GenBank/DDBJ whole genome shotgun (WGS) entry which is preliminary data.</text>
</comment>